<keyword evidence="3" id="KW-0804">Transcription</keyword>
<keyword evidence="6" id="KW-1185">Reference proteome</keyword>
<feature type="domain" description="HTH hxlR-type" evidence="4">
    <location>
        <begin position="6"/>
        <end position="104"/>
    </location>
</feature>
<protein>
    <submittedName>
        <fullName evidence="5">HxlR family transcriptional regulator</fullName>
    </submittedName>
</protein>
<dbReference type="STRING" id="1198449.ACAM_1585"/>
<keyword evidence="1" id="KW-0805">Transcription regulation</keyword>
<dbReference type="InterPro" id="IPR011991">
    <property type="entry name" value="ArsR-like_HTH"/>
</dbReference>
<dbReference type="Proteomes" id="UP000016887">
    <property type="component" value="Chromosome"/>
</dbReference>
<dbReference type="PANTHER" id="PTHR33204">
    <property type="entry name" value="TRANSCRIPTIONAL REGULATOR, MARR FAMILY"/>
    <property type="match status" value="1"/>
</dbReference>
<dbReference type="EMBL" id="AP012489">
    <property type="protein sequence ID" value="BAN91054.1"/>
    <property type="molecule type" value="Genomic_DNA"/>
</dbReference>
<dbReference type="GeneID" id="17110775"/>
<organism evidence="5 6">
    <name type="scientific">Aeropyrum camini SY1 = JCM 12091</name>
    <dbReference type="NCBI Taxonomy" id="1198449"/>
    <lineage>
        <taxon>Archaea</taxon>
        <taxon>Thermoproteota</taxon>
        <taxon>Thermoprotei</taxon>
        <taxon>Desulfurococcales</taxon>
        <taxon>Desulfurococcaceae</taxon>
        <taxon>Aeropyrum</taxon>
    </lineage>
</organism>
<dbReference type="AlphaFoldDB" id="U3TI72"/>
<evidence type="ECO:0000256" key="2">
    <source>
        <dbReference type="ARBA" id="ARBA00023125"/>
    </source>
</evidence>
<dbReference type="RefSeq" id="WP_022542320.1">
    <property type="nucleotide sequence ID" value="NC_022521.1"/>
</dbReference>
<dbReference type="Gene3D" id="1.10.10.10">
    <property type="entry name" value="Winged helix-like DNA-binding domain superfamily/Winged helix DNA-binding domain"/>
    <property type="match status" value="1"/>
</dbReference>
<sequence>MEGHDCPITAASKVLARKWSLVIVYHLLDGEKGFAELEKSIKAISSKTLSETLEDLRKLGVVERIIEPGPPVRVRYRLTDMGRDLRGVILELAKWSCKWVSPSRHCNDIIDKIAPTARLDEPQKSLTLQHTRQIE</sequence>
<gene>
    <name evidence="5" type="ORF">ACAM_1585</name>
</gene>
<evidence type="ECO:0000259" key="4">
    <source>
        <dbReference type="PROSITE" id="PS51118"/>
    </source>
</evidence>
<proteinExistence type="predicted"/>
<dbReference type="SMART" id="SM00418">
    <property type="entry name" value="HTH_ARSR"/>
    <property type="match status" value="1"/>
</dbReference>
<accession>U3TI72</accession>
<keyword evidence="2" id="KW-0238">DNA-binding</keyword>
<dbReference type="OrthoDB" id="10490at2157"/>
<dbReference type="Pfam" id="PF01638">
    <property type="entry name" value="HxlR"/>
    <property type="match status" value="1"/>
</dbReference>
<dbReference type="InterPro" id="IPR036390">
    <property type="entry name" value="WH_DNA-bd_sf"/>
</dbReference>
<evidence type="ECO:0000313" key="6">
    <source>
        <dbReference type="Proteomes" id="UP000016887"/>
    </source>
</evidence>
<dbReference type="InterPro" id="IPR002577">
    <property type="entry name" value="HTH_HxlR"/>
</dbReference>
<evidence type="ECO:0000256" key="3">
    <source>
        <dbReference type="ARBA" id="ARBA00023163"/>
    </source>
</evidence>
<dbReference type="SUPFAM" id="SSF46785">
    <property type="entry name" value="Winged helix' DNA-binding domain"/>
    <property type="match status" value="1"/>
</dbReference>
<evidence type="ECO:0000313" key="5">
    <source>
        <dbReference type="EMBL" id="BAN91054.1"/>
    </source>
</evidence>
<dbReference type="GO" id="GO:0003677">
    <property type="term" value="F:DNA binding"/>
    <property type="evidence" value="ECO:0007669"/>
    <property type="project" value="UniProtKB-KW"/>
</dbReference>
<dbReference type="KEGG" id="acj:ACAM_1585"/>
<reference evidence="5 6" key="1">
    <citation type="journal article" date="2013" name="Appl. Environ. Microbiol.">
        <title>Variation of the Virus-Related Elements within Syntenic Genomes of the Hyperthermophilic Archaeon Aeropyrum.</title>
        <authorList>
            <person name="Daifuku T."/>
            <person name="Yoshida T."/>
            <person name="Kitamura T."/>
            <person name="Kawaichi S."/>
            <person name="Inoue T."/>
            <person name="Nomura K."/>
            <person name="Yoshida Y."/>
            <person name="Kuno S."/>
            <person name="Sako Y."/>
        </authorList>
    </citation>
    <scope>NUCLEOTIDE SEQUENCE [LARGE SCALE GENOMIC DNA]</scope>
    <source>
        <strain evidence="5 6">SY1</strain>
    </source>
</reference>
<dbReference type="InterPro" id="IPR001845">
    <property type="entry name" value="HTH_ArsR_DNA-bd_dom"/>
</dbReference>
<dbReference type="GO" id="GO:0003700">
    <property type="term" value="F:DNA-binding transcription factor activity"/>
    <property type="evidence" value="ECO:0007669"/>
    <property type="project" value="InterPro"/>
</dbReference>
<dbReference type="PROSITE" id="PS51118">
    <property type="entry name" value="HTH_HXLR"/>
    <property type="match status" value="1"/>
</dbReference>
<dbReference type="PANTHER" id="PTHR33204:SF18">
    <property type="entry name" value="TRANSCRIPTIONAL REGULATORY PROTEIN"/>
    <property type="match status" value="1"/>
</dbReference>
<dbReference type="InterPro" id="IPR036388">
    <property type="entry name" value="WH-like_DNA-bd_sf"/>
</dbReference>
<name>U3TI72_9CREN</name>
<evidence type="ECO:0000256" key="1">
    <source>
        <dbReference type="ARBA" id="ARBA00023015"/>
    </source>
</evidence>
<dbReference type="CDD" id="cd00090">
    <property type="entry name" value="HTH_ARSR"/>
    <property type="match status" value="1"/>
</dbReference>
<dbReference type="eggNOG" id="arCOG02600">
    <property type="taxonomic scope" value="Archaea"/>
</dbReference>